<dbReference type="InterPro" id="IPR050330">
    <property type="entry name" value="Bact_OuterMem_StrucFunc"/>
</dbReference>
<evidence type="ECO:0000256" key="3">
    <source>
        <dbReference type="ARBA" id="ARBA00023237"/>
    </source>
</evidence>
<evidence type="ECO:0000256" key="2">
    <source>
        <dbReference type="ARBA" id="ARBA00023136"/>
    </source>
</evidence>
<dbReference type="PROSITE" id="PS51257">
    <property type="entry name" value="PROKAR_LIPOPROTEIN"/>
    <property type="match status" value="1"/>
</dbReference>
<keyword evidence="7" id="KW-0436">Ligase</keyword>
<keyword evidence="3" id="KW-0998">Cell outer membrane</keyword>
<evidence type="ECO:0000256" key="1">
    <source>
        <dbReference type="ARBA" id="ARBA00004442"/>
    </source>
</evidence>
<sequence length="238" mass="25689">MKFPTQAVSFSLAALLIFGGCAAKNGEAPNDAEHTKEGVLIGTLVGAALGAVTSKHHKGKNVAIGAAIGAAAGGAIGYSLDKQAQEVADSMDTDVSANEKEAAKHRDIIVTKHDNYVKITFKSKMMFETDAADPTPEAREKIARLVDVLKKYPNTIVQVVGHTDSRGSYDYNLKLSQKRAFNVANMLKNLGVTNQIYARGCSFSKPLMPNDSPENMAINRRVEIYLYPSEDKVIDACR</sequence>
<dbReference type="SUPFAM" id="SSF103088">
    <property type="entry name" value="OmpA-like"/>
    <property type="match status" value="1"/>
</dbReference>
<reference evidence="7 8" key="1">
    <citation type="submission" date="2023-03" db="EMBL/GenBank/DDBJ databases">
        <title>Description of Hydrogenimonas sp. ISO32.</title>
        <authorList>
            <person name="Mino S."/>
            <person name="Fukazawa S."/>
            <person name="Sawabe T."/>
        </authorList>
    </citation>
    <scope>NUCLEOTIDE SEQUENCE [LARGE SCALE GENOMIC DNA]</scope>
    <source>
        <strain evidence="7 8">ISO32</strain>
    </source>
</reference>
<dbReference type="Gene3D" id="3.30.1330.60">
    <property type="entry name" value="OmpA-like domain"/>
    <property type="match status" value="1"/>
</dbReference>
<comment type="subcellular location">
    <subcellularLocation>
        <location evidence="1">Cell outer membrane</location>
    </subcellularLocation>
</comment>
<dbReference type="PANTHER" id="PTHR30329:SF21">
    <property type="entry name" value="LIPOPROTEIN YIAD-RELATED"/>
    <property type="match status" value="1"/>
</dbReference>
<dbReference type="GO" id="GO:0016874">
    <property type="term" value="F:ligase activity"/>
    <property type="evidence" value="ECO:0007669"/>
    <property type="project" value="UniProtKB-KW"/>
</dbReference>
<dbReference type="InterPro" id="IPR006665">
    <property type="entry name" value="OmpA-like"/>
</dbReference>
<feature type="chain" id="PRO_5047201474" evidence="5">
    <location>
        <begin position="24"/>
        <end position="238"/>
    </location>
</feature>
<keyword evidence="7" id="KW-0449">Lipoprotein</keyword>
<feature type="signal peptide" evidence="5">
    <location>
        <begin position="1"/>
        <end position="23"/>
    </location>
</feature>
<dbReference type="EMBL" id="AP027370">
    <property type="protein sequence ID" value="BDY12446.1"/>
    <property type="molecule type" value="Genomic_DNA"/>
</dbReference>
<gene>
    <name evidence="7" type="primary">yiaD</name>
    <name evidence="7" type="ORF">HCR_07580</name>
</gene>
<dbReference type="Pfam" id="PF00691">
    <property type="entry name" value="OmpA"/>
    <property type="match status" value="1"/>
</dbReference>
<evidence type="ECO:0000256" key="5">
    <source>
        <dbReference type="SAM" id="SignalP"/>
    </source>
</evidence>
<evidence type="ECO:0000313" key="8">
    <source>
        <dbReference type="Proteomes" id="UP001321445"/>
    </source>
</evidence>
<dbReference type="Proteomes" id="UP001321445">
    <property type="component" value="Chromosome"/>
</dbReference>
<dbReference type="PRINTS" id="PR01021">
    <property type="entry name" value="OMPADOMAIN"/>
</dbReference>
<organism evidence="7 8">
    <name type="scientific">Hydrogenimonas cancrithermarum</name>
    <dbReference type="NCBI Taxonomy" id="2993563"/>
    <lineage>
        <taxon>Bacteria</taxon>
        <taxon>Pseudomonadati</taxon>
        <taxon>Campylobacterota</taxon>
        <taxon>Epsilonproteobacteria</taxon>
        <taxon>Campylobacterales</taxon>
        <taxon>Hydrogenimonadaceae</taxon>
        <taxon>Hydrogenimonas</taxon>
    </lineage>
</organism>
<name>A0ABM8FJI0_9BACT</name>
<protein>
    <submittedName>
        <fullName evidence="7">OmpA family lipoprotein</fullName>
    </submittedName>
</protein>
<dbReference type="InterPro" id="IPR006664">
    <property type="entry name" value="OMP_bac"/>
</dbReference>
<keyword evidence="8" id="KW-1185">Reference proteome</keyword>
<evidence type="ECO:0000259" key="6">
    <source>
        <dbReference type="PROSITE" id="PS51123"/>
    </source>
</evidence>
<accession>A0ABM8FJI0</accession>
<keyword evidence="2 4" id="KW-0472">Membrane</keyword>
<keyword evidence="5" id="KW-0732">Signal</keyword>
<dbReference type="InterPro" id="IPR027367">
    <property type="entry name" value="Gly-zipper_YMGG"/>
</dbReference>
<feature type="domain" description="OmpA-like" evidence="6">
    <location>
        <begin position="114"/>
        <end position="230"/>
    </location>
</feature>
<dbReference type="PROSITE" id="PS51123">
    <property type="entry name" value="OMPA_2"/>
    <property type="match status" value="1"/>
</dbReference>
<evidence type="ECO:0000256" key="4">
    <source>
        <dbReference type="PROSITE-ProRule" id="PRU00473"/>
    </source>
</evidence>
<dbReference type="InterPro" id="IPR036737">
    <property type="entry name" value="OmpA-like_sf"/>
</dbReference>
<dbReference type="PANTHER" id="PTHR30329">
    <property type="entry name" value="STATOR ELEMENT OF FLAGELLAR MOTOR COMPLEX"/>
    <property type="match status" value="1"/>
</dbReference>
<evidence type="ECO:0000313" key="7">
    <source>
        <dbReference type="EMBL" id="BDY12446.1"/>
    </source>
</evidence>
<dbReference type="RefSeq" id="WP_286337639.1">
    <property type="nucleotide sequence ID" value="NZ_AP027370.1"/>
</dbReference>
<proteinExistence type="predicted"/>
<dbReference type="CDD" id="cd07185">
    <property type="entry name" value="OmpA_C-like"/>
    <property type="match status" value="1"/>
</dbReference>
<dbReference type="Pfam" id="PF13441">
    <property type="entry name" value="Gly-zipper_YMGG"/>
    <property type="match status" value="1"/>
</dbReference>